<reference evidence="2" key="1">
    <citation type="submission" date="2023-06" db="EMBL/GenBank/DDBJ databases">
        <title>Genome-scale phylogeny and comparative genomics of the fungal order Sordariales.</title>
        <authorList>
            <consortium name="Lawrence Berkeley National Laboratory"/>
            <person name="Hensen N."/>
            <person name="Bonometti L."/>
            <person name="Westerberg I."/>
            <person name="Brannstrom I.O."/>
            <person name="Guillou S."/>
            <person name="Cros-Aarteil S."/>
            <person name="Calhoun S."/>
            <person name="Haridas S."/>
            <person name="Kuo A."/>
            <person name="Mondo S."/>
            <person name="Pangilinan J."/>
            <person name="Riley R."/>
            <person name="Labutti K."/>
            <person name="Andreopoulos B."/>
            <person name="Lipzen A."/>
            <person name="Chen C."/>
            <person name="Yanf M."/>
            <person name="Daum C."/>
            <person name="Ng V."/>
            <person name="Clum A."/>
            <person name="Steindorff A."/>
            <person name="Ohm R."/>
            <person name="Martin F."/>
            <person name="Silar P."/>
            <person name="Natvig D."/>
            <person name="Lalanne C."/>
            <person name="Gautier V."/>
            <person name="Ament-Velasquez S.L."/>
            <person name="Kruys A."/>
            <person name="Hutchinson M.I."/>
            <person name="Powell A.J."/>
            <person name="Barry K."/>
            <person name="Miller A.N."/>
            <person name="Grigoriev I.V."/>
            <person name="Debuchy R."/>
            <person name="Gladieux P."/>
            <person name="Thoren M.H."/>
            <person name="Johannesson H."/>
        </authorList>
    </citation>
    <scope>NUCLEOTIDE SEQUENCE</scope>
    <source>
        <strain evidence="2">CBS 606.72</strain>
    </source>
</reference>
<protein>
    <submittedName>
        <fullName evidence="2">Uncharacterized protein</fullName>
    </submittedName>
</protein>
<evidence type="ECO:0000313" key="3">
    <source>
        <dbReference type="Proteomes" id="UP001175000"/>
    </source>
</evidence>
<name>A0AA39WDA7_9PEZI</name>
<evidence type="ECO:0000256" key="1">
    <source>
        <dbReference type="SAM" id="Phobius"/>
    </source>
</evidence>
<feature type="transmembrane region" description="Helical" evidence="1">
    <location>
        <begin position="481"/>
        <end position="504"/>
    </location>
</feature>
<keyword evidence="1" id="KW-0472">Membrane</keyword>
<dbReference type="EMBL" id="JAULSU010000006">
    <property type="protein sequence ID" value="KAK0613286.1"/>
    <property type="molecule type" value="Genomic_DNA"/>
</dbReference>
<comment type="caution">
    <text evidence="2">The sequence shown here is derived from an EMBL/GenBank/DDBJ whole genome shotgun (WGS) entry which is preliminary data.</text>
</comment>
<sequence>MSQSNDRCSANPAWAATPAAYIAADTDNQLGSWWASQSGDVPFARALGQSFGDQRTFFECGINREPSCTISGCDVFARSDSPVWSYQALMSVMNLNMYFNAIFDGVVAGQLGYTNSIPQIAKTFFPPQDETFPFGDAAPWIIAILTILFALPLLAGETAALIGVGAGALLIGSTTTVNDQLEPLPATNILSVVEMQNYASQYGESTRHTLSEWANTTFQGQKDGSDKTILNYIAGGAFVDSKVIPTSKEIESFYKAQMASRTINAKWSTSRVFIMFTSTLDEDNISGPNQTKYYSREDSGVYYLYQMHEGNRMTSQLGKPEGLDDLNGTQFGISGQDVTKSSARAFRAGGFNYTQETQMKELEAAMASNNTLDPFAEGAGWSGTWTIPVCDTGKYDWNVQYDDSTLRYGRLPCCCGENCKDTKAFVEVANIVGSQTFLRGCYEQLKPLAGIDFEKIDYGYKWEMTFQVAWLGWSDGIRAGVVIGMIVGGTVVFGLLLCCCCAILG</sequence>
<proteinExistence type="predicted"/>
<keyword evidence="1" id="KW-0812">Transmembrane</keyword>
<keyword evidence="3" id="KW-1185">Reference proteome</keyword>
<gene>
    <name evidence="2" type="ORF">B0T14DRAFT_525959</name>
</gene>
<keyword evidence="1" id="KW-1133">Transmembrane helix</keyword>
<dbReference type="Proteomes" id="UP001175000">
    <property type="component" value="Unassembled WGS sequence"/>
</dbReference>
<accession>A0AA39WDA7</accession>
<organism evidence="2 3">
    <name type="scientific">Immersiella caudata</name>
    <dbReference type="NCBI Taxonomy" id="314043"/>
    <lineage>
        <taxon>Eukaryota</taxon>
        <taxon>Fungi</taxon>
        <taxon>Dikarya</taxon>
        <taxon>Ascomycota</taxon>
        <taxon>Pezizomycotina</taxon>
        <taxon>Sordariomycetes</taxon>
        <taxon>Sordariomycetidae</taxon>
        <taxon>Sordariales</taxon>
        <taxon>Lasiosphaeriaceae</taxon>
        <taxon>Immersiella</taxon>
    </lineage>
</organism>
<evidence type="ECO:0000313" key="2">
    <source>
        <dbReference type="EMBL" id="KAK0613286.1"/>
    </source>
</evidence>
<dbReference type="AlphaFoldDB" id="A0AA39WDA7"/>